<organism evidence="1 2">
    <name type="scientific">Methylorubrum populi</name>
    <dbReference type="NCBI Taxonomy" id="223967"/>
    <lineage>
        <taxon>Bacteria</taxon>
        <taxon>Pseudomonadati</taxon>
        <taxon>Pseudomonadota</taxon>
        <taxon>Alphaproteobacteria</taxon>
        <taxon>Hyphomicrobiales</taxon>
        <taxon>Methylobacteriaceae</taxon>
        <taxon>Methylorubrum</taxon>
    </lineage>
</organism>
<evidence type="ECO:0000313" key="2">
    <source>
        <dbReference type="Proteomes" id="UP000469949"/>
    </source>
</evidence>
<gene>
    <name evidence="1" type="ORF">F8B43_3704</name>
</gene>
<reference evidence="1 2" key="1">
    <citation type="submission" date="2019-10" db="EMBL/GenBank/DDBJ databases">
        <title>Draft Genome Sequence of the Caffeine Degrading Methylotroph Methylorubrum populi PINKEL.</title>
        <authorList>
            <person name="Dawson S.C."/>
            <person name="Zhang X."/>
            <person name="Wright M.E."/>
            <person name="Sharma G."/>
            <person name="Langner J.T."/>
            <person name="Ditty J.L."/>
            <person name="Subuyuj G.A."/>
        </authorList>
    </citation>
    <scope>NUCLEOTIDE SEQUENCE [LARGE SCALE GENOMIC DNA]</scope>
    <source>
        <strain evidence="1 2">Pinkel</strain>
    </source>
</reference>
<name>A0A833J5Q9_9HYPH</name>
<accession>A0A833J5Q9</accession>
<protein>
    <submittedName>
        <fullName evidence="1">Uncharacterized protein</fullName>
    </submittedName>
</protein>
<dbReference type="Proteomes" id="UP000469949">
    <property type="component" value="Unassembled WGS sequence"/>
</dbReference>
<comment type="caution">
    <text evidence="1">The sequence shown here is derived from an EMBL/GenBank/DDBJ whole genome shotgun (WGS) entry which is preliminary data.</text>
</comment>
<proteinExistence type="predicted"/>
<sequence>MRSDLEQFELIEVLVNSIVSLPQIIAAEKPSVKGMIEPFFSRSRKPFLRRAEIGRRSFSLNTIRF</sequence>
<dbReference type="AlphaFoldDB" id="A0A833J5Q9"/>
<evidence type="ECO:0000313" key="1">
    <source>
        <dbReference type="EMBL" id="KAB7783781.1"/>
    </source>
</evidence>
<dbReference type="EMBL" id="WEKV01000014">
    <property type="protein sequence ID" value="KAB7783781.1"/>
    <property type="molecule type" value="Genomic_DNA"/>
</dbReference>